<organism evidence="1 2">
    <name type="scientific">Candidatus Uhrbacteria bacterium RIFCSPLOWO2_01_FULL_47_24</name>
    <dbReference type="NCBI Taxonomy" id="1802401"/>
    <lineage>
        <taxon>Bacteria</taxon>
        <taxon>Candidatus Uhriibacteriota</taxon>
    </lineage>
</organism>
<dbReference type="Pfam" id="PF05635">
    <property type="entry name" value="23S_rRNA_IVP"/>
    <property type="match status" value="1"/>
</dbReference>
<dbReference type="InterPro" id="IPR012657">
    <property type="entry name" value="23S_rRNA-intervening_sequence"/>
</dbReference>
<dbReference type="AlphaFoldDB" id="A0A1F7UTQ6"/>
<dbReference type="PANTHER" id="PTHR38471:SF2">
    <property type="entry name" value="FOUR HELIX BUNDLE PROTEIN"/>
    <property type="match status" value="1"/>
</dbReference>
<dbReference type="InterPro" id="IPR036583">
    <property type="entry name" value="23S_rRNA_IVS_sf"/>
</dbReference>
<reference evidence="1 2" key="1">
    <citation type="journal article" date="2016" name="Nat. Commun.">
        <title>Thousands of microbial genomes shed light on interconnected biogeochemical processes in an aquifer system.</title>
        <authorList>
            <person name="Anantharaman K."/>
            <person name="Brown C.T."/>
            <person name="Hug L.A."/>
            <person name="Sharon I."/>
            <person name="Castelle C.J."/>
            <person name="Probst A.J."/>
            <person name="Thomas B.C."/>
            <person name="Singh A."/>
            <person name="Wilkins M.J."/>
            <person name="Karaoz U."/>
            <person name="Brodie E.L."/>
            <person name="Williams K.H."/>
            <person name="Hubbard S.S."/>
            <person name="Banfield J.F."/>
        </authorList>
    </citation>
    <scope>NUCLEOTIDE SEQUENCE [LARGE SCALE GENOMIC DNA]</scope>
</reference>
<name>A0A1F7UTQ6_9BACT</name>
<dbReference type="Proteomes" id="UP000176897">
    <property type="component" value="Unassembled WGS sequence"/>
</dbReference>
<gene>
    <name evidence="1" type="ORF">A3B21_04600</name>
</gene>
<evidence type="ECO:0008006" key="3">
    <source>
        <dbReference type="Google" id="ProtNLM"/>
    </source>
</evidence>
<protein>
    <recommendedName>
        <fullName evidence="3">Four helix bundle protein</fullName>
    </recommendedName>
</protein>
<accession>A0A1F7UTQ6</accession>
<dbReference type="EMBL" id="MGEJ01000003">
    <property type="protein sequence ID" value="OGL81700.1"/>
    <property type="molecule type" value="Genomic_DNA"/>
</dbReference>
<dbReference type="CDD" id="cd16377">
    <property type="entry name" value="23S_rRNA_IVP_like"/>
    <property type="match status" value="1"/>
</dbReference>
<sequence length="119" mass="14053">MEQKSTFHEELKQLMDEFVMKVYSYTKDFPRDELYGLTSQLRRAALSIILNYIEGYARQRIAVLKNFLEISYGSLKESKYLVQFAFKQSYITKGQHDELVDLSERIGRMLWGTLTKLNP</sequence>
<dbReference type="STRING" id="1802401.A3B21_04600"/>
<dbReference type="NCBIfam" id="TIGR02436">
    <property type="entry name" value="four helix bundle protein"/>
    <property type="match status" value="1"/>
</dbReference>
<dbReference type="Gene3D" id="1.20.1440.60">
    <property type="entry name" value="23S rRNA-intervening sequence"/>
    <property type="match status" value="1"/>
</dbReference>
<comment type="caution">
    <text evidence="1">The sequence shown here is derived from an EMBL/GenBank/DDBJ whole genome shotgun (WGS) entry which is preliminary data.</text>
</comment>
<dbReference type="PANTHER" id="PTHR38471">
    <property type="entry name" value="FOUR HELIX BUNDLE PROTEIN"/>
    <property type="match status" value="1"/>
</dbReference>
<proteinExistence type="predicted"/>
<evidence type="ECO:0000313" key="2">
    <source>
        <dbReference type="Proteomes" id="UP000176897"/>
    </source>
</evidence>
<evidence type="ECO:0000313" key="1">
    <source>
        <dbReference type="EMBL" id="OGL81700.1"/>
    </source>
</evidence>
<dbReference type="SUPFAM" id="SSF158446">
    <property type="entry name" value="IVS-encoded protein-like"/>
    <property type="match status" value="1"/>
</dbReference>